<sequence length="303" mass="33408">MAAEHGEFDAVLAAADLAANPWDHTRGKPRYRIDTDLLQDLVRLPIADEATTQSGRLAKGIDAWVAHELRRAGFDPDDVWPRATRPRVLPRDVRLLMEKLPKTLSAEIARRLPALTSVAPSDARFLGRAYVKQVDVAMARWDRGPELLISTKAMTASFGKNVANRFEEAYGDAGNLRARYPLAGVGFLFVQRATILGEKDKAAFEKTVDMMRKLRDRGDGNGYNATCLLLLEWDDANPGESVRVLDHTTGPDDELSEGVPEDLGAPQFFASLIETVLEATPVSEHVHARGRYAGKELAVHEGE</sequence>
<evidence type="ECO:0000313" key="2">
    <source>
        <dbReference type="EMBL" id="GEO92152.1"/>
    </source>
</evidence>
<reference evidence="2 4" key="2">
    <citation type="submission" date="2019-07" db="EMBL/GenBank/DDBJ databases">
        <title>Whole genome shotgun sequence of Kocuria flava NBRC 107626.</title>
        <authorList>
            <person name="Hosoyama A."/>
            <person name="Uohara A."/>
            <person name="Ohji S."/>
            <person name="Ichikawa N."/>
        </authorList>
    </citation>
    <scope>NUCLEOTIDE SEQUENCE [LARGE SCALE GENOMIC DNA]</scope>
    <source>
        <strain evidence="2 4">NBRC 107626</strain>
    </source>
</reference>
<dbReference type="EMBL" id="CP013255">
    <property type="protein sequence ID" value="ALU41421.1"/>
    <property type="molecule type" value="Genomic_DNA"/>
</dbReference>
<dbReference type="EMBL" id="BJZR01000033">
    <property type="protein sequence ID" value="GEO92152.1"/>
    <property type="molecule type" value="Genomic_DNA"/>
</dbReference>
<evidence type="ECO:0000313" key="4">
    <source>
        <dbReference type="Proteomes" id="UP000321155"/>
    </source>
</evidence>
<protein>
    <recommendedName>
        <fullName evidence="5">Restriction endonuclease</fullName>
    </recommendedName>
</protein>
<dbReference type="Proteomes" id="UP000321155">
    <property type="component" value="Unassembled WGS sequence"/>
</dbReference>
<dbReference type="AlphaFoldDB" id="A0A0U2P381"/>
<dbReference type="OrthoDB" id="8858560at2"/>
<gene>
    <name evidence="1" type="ORF">AS188_16170</name>
    <name evidence="2" type="ORF">KFL01_14580</name>
</gene>
<reference evidence="1 3" key="1">
    <citation type="submission" date="2015-11" db="EMBL/GenBank/DDBJ databases">
        <title>Complete Genome Sequence of Kocuria flava strain HO-9041.</title>
        <authorList>
            <person name="Zhou M."/>
            <person name="Dai J."/>
        </authorList>
    </citation>
    <scope>NUCLEOTIDE SEQUENCE [LARGE SCALE GENOMIC DNA]</scope>
    <source>
        <strain evidence="1 3">HO-9041</strain>
        <plasmid evidence="1 3">1</plasmid>
    </source>
</reference>
<accession>A0A0U2P381</accession>
<organism evidence="1 3">
    <name type="scientific">Kocuria flava</name>
    <dbReference type="NCBI Taxonomy" id="446860"/>
    <lineage>
        <taxon>Bacteria</taxon>
        <taxon>Bacillati</taxon>
        <taxon>Actinomycetota</taxon>
        <taxon>Actinomycetes</taxon>
        <taxon>Micrococcales</taxon>
        <taxon>Micrococcaceae</taxon>
        <taxon>Kocuria</taxon>
    </lineage>
</organism>
<name>A0A0U2P381_9MICC</name>
<dbReference type="Proteomes" id="UP000057181">
    <property type="component" value="Plasmid 1"/>
</dbReference>
<keyword evidence="4" id="KW-1185">Reference proteome</keyword>
<dbReference type="RefSeq" id="WP_058860085.1">
    <property type="nucleotide sequence ID" value="NZ_BJZR01000033.1"/>
</dbReference>
<proteinExistence type="predicted"/>
<keyword evidence="1" id="KW-0614">Plasmid</keyword>
<dbReference type="REBASE" id="134080">
    <property type="entry name" value="Kfl9041ORF16175P"/>
</dbReference>
<geneLocation type="plasmid" evidence="1">
    <name>1</name>
</geneLocation>
<evidence type="ECO:0000313" key="1">
    <source>
        <dbReference type="EMBL" id="ALU41421.1"/>
    </source>
</evidence>
<dbReference type="KEGG" id="kfv:AS188_16170"/>
<evidence type="ECO:0000313" key="3">
    <source>
        <dbReference type="Proteomes" id="UP000057181"/>
    </source>
</evidence>
<evidence type="ECO:0008006" key="5">
    <source>
        <dbReference type="Google" id="ProtNLM"/>
    </source>
</evidence>